<sequence length="195" mass="21802">MEFISFSEIVKELQALSKQNETGTFYITSDTNRSAQIMLVNGEITFIYCYNRLGMKGLEQLKTIRTGRFRFQTGSAFSKKTPLPPTAEIFRTLFIEGQEDDALPVQTTKKSVREISGKIIDKALMEQLHKTTIEVVGPAADILIEDALDSLNLDPAGIPETQFRDLITEIAKGIPGHKQKVTFEQMVSGLVKSKE</sequence>
<evidence type="ECO:0000313" key="3">
    <source>
        <dbReference type="Proteomes" id="UP000826725"/>
    </source>
</evidence>
<dbReference type="RefSeq" id="WP_228855087.1">
    <property type="nucleotide sequence ID" value="NZ_AP024086.1"/>
</dbReference>
<gene>
    <name evidence="2" type="ORF">DGMP_34580</name>
</gene>
<keyword evidence="3" id="KW-1185">Reference proteome</keyword>
<dbReference type="Pfam" id="PF26309">
    <property type="entry name" value="DUF8082"/>
    <property type="match status" value="1"/>
</dbReference>
<organism evidence="2 3">
    <name type="scientific">Desulfomarina profundi</name>
    <dbReference type="NCBI Taxonomy" id="2772557"/>
    <lineage>
        <taxon>Bacteria</taxon>
        <taxon>Pseudomonadati</taxon>
        <taxon>Thermodesulfobacteriota</taxon>
        <taxon>Desulfobulbia</taxon>
        <taxon>Desulfobulbales</taxon>
        <taxon>Desulfobulbaceae</taxon>
        <taxon>Desulfomarina</taxon>
    </lineage>
</organism>
<proteinExistence type="predicted"/>
<dbReference type="AlphaFoldDB" id="A0A8D5JQS3"/>
<reference evidence="2" key="1">
    <citation type="submission" date="2020-09" db="EMBL/GenBank/DDBJ databases">
        <title>Desulfogranum mesoprofundum gen. nov., sp. nov., a novel mesophilic, sulfate-reducing chemolithoautotroph isolated from a deep-sea hydrothermal vent chimney in the Suiyo Seamount.</title>
        <authorList>
            <person name="Hashimoto Y."/>
            <person name="Nakagawa S."/>
        </authorList>
    </citation>
    <scope>NUCLEOTIDE SEQUENCE</scope>
    <source>
        <strain evidence="2">KT2</strain>
    </source>
</reference>
<dbReference type="KEGG" id="dbk:DGMP_34580"/>
<dbReference type="EMBL" id="AP024086">
    <property type="protein sequence ID" value="BCL62765.1"/>
    <property type="molecule type" value="Genomic_DNA"/>
</dbReference>
<feature type="domain" description="DUF8082" evidence="1">
    <location>
        <begin position="124"/>
        <end position="191"/>
    </location>
</feature>
<evidence type="ECO:0000313" key="2">
    <source>
        <dbReference type="EMBL" id="BCL62765.1"/>
    </source>
</evidence>
<accession>A0A8D5JQS3</accession>
<protein>
    <recommendedName>
        <fullName evidence="1">DUF8082 domain-containing protein</fullName>
    </recommendedName>
</protein>
<evidence type="ECO:0000259" key="1">
    <source>
        <dbReference type="Pfam" id="PF26309"/>
    </source>
</evidence>
<dbReference type="InterPro" id="IPR058395">
    <property type="entry name" value="DUF8082"/>
</dbReference>
<dbReference type="Proteomes" id="UP000826725">
    <property type="component" value="Chromosome"/>
</dbReference>
<name>A0A8D5JQS3_9BACT</name>